<evidence type="ECO:0000256" key="2">
    <source>
        <dbReference type="ARBA" id="ARBA00022741"/>
    </source>
</evidence>
<evidence type="ECO:0000313" key="5">
    <source>
        <dbReference type="EMBL" id="PCJ43435.1"/>
    </source>
</evidence>
<dbReference type="AlphaFoldDB" id="A0A2A5CIV5"/>
<dbReference type="InterPro" id="IPR037257">
    <property type="entry name" value="T2SS_E_N_sf"/>
</dbReference>
<dbReference type="Pfam" id="PF05157">
    <property type="entry name" value="MshEN"/>
    <property type="match status" value="1"/>
</dbReference>
<dbReference type="CDD" id="cd01129">
    <property type="entry name" value="PulE-GspE-like"/>
    <property type="match status" value="1"/>
</dbReference>
<evidence type="ECO:0000259" key="4">
    <source>
        <dbReference type="PROSITE" id="PS00662"/>
    </source>
</evidence>
<evidence type="ECO:0000313" key="6">
    <source>
        <dbReference type="Proteomes" id="UP000228987"/>
    </source>
</evidence>
<evidence type="ECO:0000256" key="1">
    <source>
        <dbReference type="ARBA" id="ARBA00006611"/>
    </source>
</evidence>
<protein>
    <submittedName>
        <fullName evidence="5">Type II secretion system protein E</fullName>
    </submittedName>
</protein>
<reference evidence="6" key="1">
    <citation type="submission" date="2017-08" db="EMBL/GenBank/DDBJ databases">
        <title>A dynamic microbial community with high functional redundancy inhabits the cold, oxic subseafloor aquifer.</title>
        <authorList>
            <person name="Tully B.J."/>
            <person name="Wheat C.G."/>
            <person name="Glazer B.T."/>
            <person name="Huber J.A."/>
        </authorList>
    </citation>
    <scope>NUCLEOTIDE SEQUENCE [LARGE SCALE GENOMIC DNA]</scope>
</reference>
<dbReference type="InterPro" id="IPR003593">
    <property type="entry name" value="AAA+_ATPase"/>
</dbReference>
<evidence type="ECO:0000256" key="3">
    <source>
        <dbReference type="ARBA" id="ARBA00022840"/>
    </source>
</evidence>
<dbReference type="PANTHER" id="PTHR30258">
    <property type="entry name" value="TYPE II SECRETION SYSTEM PROTEIN GSPE-RELATED"/>
    <property type="match status" value="1"/>
</dbReference>
<comment type="similarity">
    <text evidence="1">Belongs to the GSP E family.</text>
</comment>
<dbReference type="GO" id="GO:0005886">
    <property type="term" value="C:plasma membrane"/>
    <property type="evidence" value="ECO:0007669"/>
    <property type="project" value="TreeGrafter"/>
</dbReference>
<dbReference type="SUPFAM" id="SSF160246">
    <property type="entry name" value="EspE N-terminal domain-like"/>
    <property type="match status" value="1"/>
</dbReference>
<proteinExistence type="inferred from homology"/>
<keyword evidence="2" id="KW-0547">Nucleotide-binding</keyword>
<sequence>MKVAGQSKQQDHPLDLIQFLKGLYDANRISKEELQKLVKARKSPKQHVLVFIANQEVEDLKHPGKTLDLESLTQILAEQFEQDYYHVDPLSIDAAKVTDVMSHAFAKRHKIMAVKVDSNAVTIASAEPNISAWEEDLSQVLRKPIKRVVANPLELERITNELYRLSASIGLAISGGEGNKNRLGIGNLEQMMELGSTQKEPEANDKHVVNIVDWLLQYAFEQRASDIHIEPRREIGNVRFRIDGLLYTVYQIPMQVLSAVTSRLKSLGRMNVAEKRRPQDGRLKTKSPNGKEIELRLSTLPTAFGEKMVMRIFDPNVLLKSFQQLGLGDDDLERWNQMTKQKHGIVLITGPTGSGKTTTLYSTLKSIATEEVNVCTVEDPIEMVESSFNQMQVQENIDMTFANGVRALLRQDPDIIMIGEIRDLETAEMAIQAALTGHLVFSTLHTNDAPSAITRLLELNVPSYLIKATVIGVMAQRLVRVLCPHCKQAETVDKELWGHLDQSWQGEIPEQVYTADGCRECRDTGFQGREGIYEVMPLSEALQGYAENREDLSKLRQQAYKEGMSSLRHSGAMKVAAGITTINEVFRVAPEAN</sequence>
<dbReference type="EMBL" id="NVWI01000001">
    <property type="protein sequence ID" value="PCJ43435.1"/>
    <property type="molecule type" value="Genomic_DNA"/>
</dbReference>
<feature type="domain" description="Bacterial type II secretion system protein E" evidence="4">
    <location>
        <begin position="409"/>
        <end position="423"/>
    </location>
</feature>
<dbReference type="Gene3D" id="3.30.300.160">
    <property type="entry name" value="Type II secretion system, protein E, N-terminal domain"/>
    <property type="match status" value="1"/>
</dbReference>
<organism evidence="5 6">
    <name type="scientific">SAR86 cluster bacterium</name>
    <dbReference type="NCBI Taxonomy" id="2030880"/>
    <lineage>
        <taxon>Bacteria</taxon>
        <taxon>Pseudomonadati</taxon>
        <taxon>Pseudomonadota</taxon>
        <taxon>Gammaproteobacteria</taxon>
        <taxon>SAR86 cluster</taxon>
    </lineage>
</organism>
<dbReference type="Proteomes" id="UP000228987">
    <property type="component" value="Unassembled WGS sequence"/>
</dbReference>
<gene>
    <name evidence="5" type="ORF">COA71_00750</name>
</gene>
<dbReference type="PROSITE" id="PS00662">
    <property type="entry name" value="T2SP_E"/>
    <property type="match status" value="1"/>
</dbReference>
<dbReference type="InterPro" id="IPR001482">
    <property type="entry name" value="T2SS/T4SS_dom"/>
</dbReference>
<dbReference type="Gene3D" id="3.30.450.90">
    <property type="match status" value="1"/>
</dbReference>
<keyword evidence="3" id="KW-0067">ATP-binding</keyword>
<dbReference type="SMART" id="SM00382">
    <property type="entry name" value="AAA"/>
    <property type="match status" value="1"/>
</dbReference>
<comment type="caution">
    <text evidence="5">The sequence shown here is derived from an EMBL/GenBank/DDBJ whole genome shotgun (WGS) entry which is preliminary data.</text>
</comment>
<dbReference type="FunFam" id="3.40.50.300:FF:000398">
    <property type="entry name" value="Type IV pilus assembly ATPase PilB"/>
    <property type="match status" value="1"/>
</dbReference>
<dbReference type="GO" id="GO:0016887">
    <property type="term" value="F:ATP hydrolysis activity"/>
    <property type="evidence" value="ECO:0007669"/>
    <property type="project" value="TreeGrafter"/>
</dbReference>
<dbReference type="SUPFAM" id="SSF52540">
    <property type="entry name" value="P-loop containing nucleoside triphosphate hydrolases"/>
    <property type="match status" value="1"/>
</dbReference>
<name>A0A2A5CIV5_9GAMM</name>
<dbReference type="InterPro" id="IPR027417">
    <property type="entry name" value="P-loop_NTPase"/>
</dbReference>
<dbReference type="Gene3D" id="3.40.50.300">
    <property type="entry name" value="P-loop containing nucleotide triphosphate hydrolases"/>
    <property type="match status" value="1"/>
</dbReference>
<dbReference type="Pfam" id="PF00437">
    <property type="entry name" value="T2SSE"/>
    <property type="match status" value="1"/>
</dbReference>
<dbReference type="GO" id="GO:0005524">
    <property type="term" value="F:ATP binding"/>
    <property type="evidence" value="ECO:0007669"/>
    <property type="project" value="UniProtKB-KW"/>
</dbReference>
<accession>A0A2A5CIV5</accession>
<dbReference type="InterPro" id="IPR007831">
    <property type="entry name" value="T2SS_GspE_N"/>
</dbReference>
<dbReference type="PANTHER" id="PTHR30258:SF13">
    <property type="entry name" value="SECRETION PATHWAY ATPASE-RELATED"/>
    <property type="match status" value="1"/>
</dbReference>